<evidence type="ECO:0000256" key="10">
    <source>
        <dbReference type="SAM" id="Phobius"/>
    </source>
</evidence>
<comment type="subcellular location">
    <subcellularLocation>
        <location evidence="1">Membrane</location>
        <topology evidence="1">Multi-pass membrane protein</topology>
    </subcellularLocation>
</comment>
<evidence type="ECO:0000259" key="11">
    <source>
        <dbReference type="PROSITE" id="PS50893"/>
    </source>
</evidence>
<keyword evidence="3" id="KW-0813">Transport</keyword>
<dbReference type="GO" id="GO:0140359">
    <property type="term" value="F:ABC-type transporter activity"/>
    <property type="evidence" value="ECO:0007669"/>
    <property type="project" value="InterPro"/>
</dbReference>
<keyword evidence="4 10" id="KW-0812">Transmembrane</keyword>
<feature type="domain" description="ABC transmembrane type-1" evidence="12">
    <location>
        <begin position="908"/>
        <end position="1029"/>
    </location>
</feature>
<feature type="domain" description="ABC transmembrane type-1" evidence="12">
    <location>
        <begin position="1344"/>
        <end position="1609"/>
    </location>
</feature>
<dbReference type="SUPFAM" id="SSF52540">
    <property type="entry name" value="P-loop containing nucleoside triphosphate hydrolases"/>
    <property type="match status" value="2"/>
</dbReference>
<dbReference type="InterPro" id="IPR036640">
    <property type="entry name" value="ABC1_TM_sf"/>
</dbReference>
<feature type="transmembrane region" description="Helical" evidence="10">
    <location>
        <begin position="1005"/>
        <end position="1025"/>
    </location>
</feature>
<reference evidence="13" key="1">
    <citation type="submission" date="2023-01" db="EMBL/GenBank/DDBJ databases">
        <title>The growth and conidiation of Purpureocillium lavendulum are regulated by nitrogen source and histone H3K14 acetylation.</title>
        <authorList>
            <person name="Tang P."/>
            <person name="Han J."/>
            <person name="Zhang C."/>
            <person name="Tang P."/>
            <person name="Qi F."/>
            <person name="Zhang K."/>
            <person name="Liang L."/>
        </authorList>
    </citation>
    <scope>NUCLEOTIDE SEQUENCE</scope>
    <source>
        <strain evidence="13">YMF1.00683</strain>
    </source>
</reference>
<keyword evidence="6" id="KW-0067">ATP-binding</keyword>
<evidence type="ECO:0000256" key="7">
    <source>
        <dbReference type="ARBA" id="ARBA00022989"/>
    </source>
</evidence>
<dbReference type="FunFam" id="3.40.50.300:FF:000913">
    <property type="entry name" value="ABC multidrug transporter SitT"/>
    <property type="match status" value="1"/>
</dbReference>
<dbReference type="InterPro" id="IPR008906">
    <property type="entry name" value="HATC_C_dom"/>
</dbReference>
<dbReference type="PROSITE" id="PS50929">
    <property type="entry name" value="ABC_TM1F"/>
    <property type="match status" value="2"/>
</dbReference>
<evidence type="ECO:0000256" key="5">
    <source>
        <dbReference type="ARBA" id="ARBA00022741"/>
    </source>
</evidence>
<evidence type="ECO:0000256" key="2">
    <source>
        <dbReference type="ARBA" id="ARBA00007577"/>
    </source>
</evidence>
<keyword evidence="5" id="KW-0547">Nucleotide-binding</keyword>
<feature type="transmembrane region" description="Helical" evidence="10">
    <location>
        <begin position="1578"/>
        <end position="1594"/>
    </location>
</feature>
<dbReference type="SMART" id="SM00382">
    <property type="entry name" value="AAA"/>
    <property type="match status" value="2"/>
</dbReference>
<feature type="transmembrane region" description="Helical" evidence="10">
    <location>
        <begin position="800"/>
        <end position="827"/>
    </location>
</feature>
<keyword evidence="7 10" id="KW-1133">Transmembrane helix</keyword>
<dbReference type="PANTHER" id="PTHR24221:SF420">
    <property type="entry name" value="ABC MULTIDRUG TRANSPORTER ATRC"/>
    <property type="match status" value="1"/>
</dbReference>
<feature type="transmembrane region" description="Helical" evidence="10">
    <location>
        <begin position="974"/>
        <end position="993"/>
    </location>
</feature>
<dbReference type="SUPFAM" id="SSF53098">
    <property type="entry name" value="Ribonuclease H-like"/>
    <property type="match status" value="2"/>
</dbReference>
<keyword evidence="14" id="KW-1185">Reference proteome</keyword>
<comment type="similarity">
    <text evidence="2">Belongs to the ABC transporter superfamily. ABCB family. Multidrug resistance exporter (TC 3.A.1.201) subfamily.</text>
</comment>
<dbReference type="Proteomes" id="UP001163105">
    <property type="component" value="Unassembled WGS sequence"/>
</dbReference>
<evidence type="ECO:0000256" key="3">
    <source>
        <dbReference type="ARBA" id="ARBA00022448"/>
    </source>
</evidence>
<feature type="transmembrane region" description="Helical" evidence="10">
    <location>
        <begin position="1449"/>
        <end position="1476"/>
    </location>
</feature>
<dbReference type="InterPro" id="IPR017871">
    <property type="entry name" value="ABC_transporter-like_CS"/>
</dbReference>
<gene>
    <name evidence="13" type="primary">ABCB1</name>
    <name evidence="13" type="ORF">O9K51_10574</name>
</gene>
<feature type="domain" description="ABC transporter" evidence="11">
    <location>
        <begin position="1038"/>
        <end position="1299"/>
    </location>
</feature>
<protein>
    <submittedName>
        <fullName evidence="13">Multidrug resistance protein 3</fullName>
    </submittedName>
</protein>
<dbReference type="Gene3D" id="3.40.50.300">
    <property type="entry name" value="P-loop containing nucleotide triphosphate hydrolases"/>
    <property type="match status" value="2"/>
</dbReference>
<dbReference type="InterPro" id="IPR011527">
    <property type="entry name" value="ABC1_TM_dom"/>
</dbReference>
<dbReference type="CDD" id="cd18577">
    <property type="entry name" value="ABC_6TM_Pgp_ABCB1_D1_like"/>
    <property type="match status" value="1"/>
</dbReference>
<dbReference type="InterPro" id="IPR027417">
    <property type="entry name" value="P-loop_NTPase"/>
</dbReference>
<feature type="transmembrane region" description="Helical" evidence="10">
    <location>
        <begin position="1382"/>
        <end position="1404"/>
    </location>
</feature>
<feature type="compositionally biased region" description="Basic and acidic residues" evidence="9">
    <location>
        <begin position="41"/>
        <end position="54"/>
    </location>
</feature>
<dbReference type="Gene3D" id="1.20.1560.10">
    <property type="entry name" value="ABC transporter type 1, transmembrane domain"/>
    <property type="match status" value="2"/>
</dbReference>
<feature type="transmembrane region" description="Helical" evidence="10">
    <location>
        <begin position="1540"/>
        <end position="1566"/>
    </location>
</feature>
<feature type="transmembrane region" description="Helical" evidence="10">
    <location>
        <begin position="848"/>
        <end position="867"/>
    </location>
</feature>
<feature type="domain" description="ABC transporter" evidence="11">
    <location>
        <begin position="1645"/>
        <end position="1892"/>
    </location>
</feature>
<dbReference type="Pfam" id="PF05699">
    <property type="entry name" value="Dimer_Tnp_hAT"/>
    <property type="match status" value="2"/>
</dbReference>
<dbReference type="EMBL" id="JAQHRD010000016">
    <property type="protein sequence ID" value="KAJ6436807.1"/>
    <property type="molecule type" value="Genomic_DNA"/>
</dbReference>
<keyword evidence="8 10" id="KW-0472">Membrane</keyword>
<dbReference type="GO" id="GO:0016020">
    <property type="term" value="C:membrane"/>
    <property type="evidence" value="ECO:0007669"/>
    <property type="project" value="UniProtKB-SubCell"/>
</dbReference>
<evidence type="ECO:0000256" key="9">
    <source>
        <dbReference type="SAM" id="MobiDB-lite"/>
    </source>
</evidence>
<dbReference type="PANTHER" id="PTHR24221">
    <property type="entry name" value="ATP-BINDING CASSETTE SUB-FAMILY B"/>
    <property type="match status" value="1"/>
</dbReference>
<sequence length="2392" mass="268724">MSLVGLIVIPVPLKRTLDYRPPDRADKRAKVKGRTNTRTWNEARDPNRERGEKARDSSYHEIWYCKHCDSSKKPNSVEGQEERQANRDLDEEKHLVNAVNIPAFEEALARLLAVRNIAHTFIEYPEAVPKLLENTFALHKHGLKAAYQAIVAHFVDAETREVAQALLSLREFKGSHSGELQAKVFLEVVEEYELSEKVGYFTTDNHEANDTMLEDIAKGIEGLDPVARRLRCSGHIMNLIVQAFLSRSKAKKIQDDEQEGIDEAYERLCRQSETARAKVTKAQATEEWREFKVLGKLHNLCIYSRSSSSIHNDFKAKIGRALPRDNDTRWNSWFRLIDVAIERRAKFMDWIQEHHAKVEKDALDHNDWNELREIHAFLQVFHQISTQSRAISNPRFYARFHVAWLKFEKYYQLTEQAPVYVAGILLHPALRKSYLKYKSYQLPENQQESVQELDEFDRWRRKVYSSASEVKDEFDRFIYGSPVGIGQQTELQWWLEPTQQANFPLLSRMAIDVFCIPPMSTEAERIFSGARRQVTWDRSCMSAKMVEACECIKSWISVPKGKTRPLLAGVFRAAKDIDAAVRILQEDIEADKGPKSDVEAGDLQYSFSFMACLSSTAAAFPVNSGWAIRTADAAARDLIVERQSEWAEDLGAKSVEVSKKWYTYVVSNCPRRLADLHGNEADYDAAVKDEIACQTKLTPVSIRPSRHDSNDLPSKTLIVSFLEPTKKPWRLFGSSRLARYIDKPAVPKMATEKPAAAPRRPSTSIHGKPSHSLNSSKPCARNGYLRVFEYGSVFDYVLEFVGIVAAIGSGVALAMVNLVLGNFINLLSGFTTVEGNAPASFMDSAAKYSLYFVYIGIARLAFTYVYASLLTQEVSYFDHGTSGSIAMQATSNGKLIHKVVAGVSVFDAKIETRILRTYATAGAFAETVLSNARTTHAFNLGPRLVSKYEQYLQDARHLGDKKSPLYGLMFGGEYFVVFAGMGLAFWQGIGMIARGEEQSIGTVSTVLFSVIVAAGMINSVAPHFVTFSRASTATSELFRLIDHSSDTDPFDASGEKPTATAGNIELRGVIFSYPTRPGIRVLDDFDLTGASGSGKSTIVGLLERWYRPQCGTIKLDGTNIENLNLKWLRTNIRLVQQEPVLFNGTVFDNIVHGLVGTPWEFSPVEEQRGRVKAASKVAFAHEFIEELPQGYDTRIGERGGLLSGGQKQRIAIARSIISEPKVLLLDEATSALDPTSEAIVQEALDQASKSRTTIVIAHKLKTIRVADSIVVIGRGKILEQDMSDDDKNADALMEGRCLVGARTAADTTLEPHDREDFTLVPRIGVIHTVLKLVVSTPELWRWYALSLIGCVIGSGMYPGQALLLGQVLDVVKSSDVQKRSNFISLMFFVMARGLLCIFFILGWTTNIISQRVRRDMLSAMLRQDLRFFDRPENTVGALISRIDSHAQAVFELMGFSIALIVICVVMIIACAILSIATSWKLGLVGTSMDREIESRFSNSASVASESVNAIRTVSSLAIEETVLRRYTAELDRAIAGSKPLLFTMMIFFAITQSVEYFVLALGFWATRWGSKLLSQTEISFYQLIVSFMAVYFAGEGAGQIFSFVGGFTKASSAANYYFWLCNLVPTIQETVENRQRAPANGCMSYDVSDVTFAYPLASDTYVLKGISLKIQPGKFVAFVGSSGCGKSTMISLLERFYDPSSGQIIIDGSNSLTSLNPRLYRRRIALVQQEPVLFPVSIRDNVAMGVDTDSDGNVPSVNRVDDGMIETACRAANVWSFVSSLPDGLNTLCGISGSQLSGGQRQRIAIARALVRNPSVILLDEATSALDTDSERVIQAAVMEAGRGGDRITVAVTSIRTILEQARLSAEDNPRKRRRLNDQPGDSVDPDRLEAIYVRFIAACSLPFRLVECPEFRALLVYLNTDVDTWLPDTHETVKKWITRQFDTEKEKVKQRIQLATSRAWSLTMLRKTVNCNTIHAILEVIEDWGFASKLGYFVMDNAGNNDTMMKSLSLGLLRRFDIHYEAKTHRLRCQGHIINLAAKAFLFVTDNEKLEHDDSGNNATLKEIKAWRQKGPLGKLHNFVVFIQRSVQRSQRFQVLSRNRKLARDNDTRWSSWYNMLRAALNLREPIDGYFSKWTEADCAGDELSAEDWIVLEKVKSFLEKLKMTTKALESSFATLDNVLLAMDFMLAQFEAGKEAHTGDPMMGPMYNSGWAKLDKYYRLTDESPAYVAAIVLHPSHKWHYIQENWKTEWVESSKKLLQTLWNEYRPVEPAIPFCETPSMTTNEFLNWRNKHLQPSLIRDEYERYCKSERVYGFTNALSWWLEETQRKNYPNLSKMAVDILSIPAMSAEPERLFSGAKITITDRRNRLGRDVIEALECLKSWLGLQDIASE</sequence>
<name>A0AB34FCR9_9HYPO</name>
<dbReference type="Pfam" id="PF00005">
    <property type="entry name" value="ABC_tran"/>
    <property type="match status" value="2"/>
</dbReference>
<dbReference type="Pfam" id="PF00664">
    <property type="entry name" value="ABC_membrane"/>
    <property type="match status" value="3"/>
</dbReference>
<dbReference type="GO" id="GO:0005524">
    <property type="term" value="F:ATP binding"/>
    <property type="evidence" value="ECO:0007669"/>
    <property type="project" value="UniProtKB-KW"/>
</dbReference>
<dbReference type="GO" id="GO:0005737">
    <property type="term" value="C:cytoplasm"/>
    <property type="evidence" value="ECO:0007669"/>
    <property type="project" value="UniProtKB-ARBA"/>
</dbReference>
<evidence type="ECO:0000313" key="14">
    <source>
        <dbReference type="Proteomes" id="UP001163105"/>
    </source>
</evidence>
<dbReference type="FunFam" id="3.40.50.300:FF:000604">
    <property type="entry name" value="ABC transporter B family member 28"/>
    <property type="match status" value="1"/>
</dbReference>
<comment type="caution">
    <text evidence="13">The sequence shown here is derived from an EMBL/GenBank/DDBJ whole genome shotgun (WGS) entry which is preliminary data.</text>
</comment>
<evidence type="ECO:0000256" key="1">
    <source>
        <dbReference type="ARBA" id="ARBA00004141"/>
    </source>
</evidence>
<feature type="region of interest" description="Disordered" evidence="9">
    <location>
        <begin position="750"/>
        <end position="774"/>
    </location>
</feature>
<dbReference type="InterPro" id="IPR003593">
    <property type="entry name" value="AAA+_ATPase"/>
</dbReference>
<evidence type="ECO:0000313" key="13">
    <source>
        <dbReference type="EMBL" id="KAJ6436807.1"/>
    </source>
</evidence>
<evidence type="ECO:0000256" key="8">
    <source>
        <dbReference type="ARBA" id="ARBA00023136"/>
    </source>
</evidence>
<dbReference type="PROSITE" id="PS50893">
    <property type="entry name" value="ABC_TRANSPORTER_2"/>
    <property type="match status" value="2"/>
</dbReference>
<dbReference type="GO" id="GO:0046983">
    <property type="term" value="F:protein dimerization activity"/>
    <property type="evidence" value="ECO:0007669"/>
    <property type="project" value="InterPro"/>
</dbReference>
<feature type="compositionally biased region" description="Polar residues" evidence="9">
    <location>
        <begin position="761"/>
        <end position="774"/>
    </location>
</feature>
<accession>A0AB34FCR9</accession>
<evidence type="ECO:0000256" key="4">
    <source>
        <dbReference type="ARBA" id="ARBA00022692"/>
    </source>
</evidence>
<dbReference type="CDD" id="cd18578">
    <property type="entry name" value="ABC_6TM_Pgp_ABCB1_D2_like"/>
    <property type="match status" value="1"/>
</dbReference>
<dbReference type="InterPro" id="IPR003439">
    <property type="entry name" value="ABC_transporter-like_ATP-bd"/>
</dbReference>
<dbReference type="InterPro" id="IPR039421">
    <property type="entry name" value="Type_1_exporter"/>
</dbReference>
<organism evidence="13 14">
    <name type="scientific">Purpureocillium lavendulum</name>
    <dbReference type="NCBI Taxonomy" id="1247861"/>
    <lineage>
        <taxon>Eukaryota</taxon>
        <taxon>Fungi</taxon>
        <taxon>Dikarya</taxon>
        <taxon>Ascomycota</taxon>
        <taxon>Pezizomycotina</taxon>
        <taxon>Sordariomycetes</taxon>
        <taxon>Hypocreomycetidae</taxon>
        <taxon>Hypocreales</taxon>
        <taxon>Ophiocordycipitaceae</taxon>
        <taxon>Purpureocillium</taxon>
    </lineage>
</organism>
<evidence type="ECO:0000259" key="12">
    <source>
        <dbReference type="PROSITE" id="PS50929"/>
    </source>
</evidence>
<proteinExistence type="inferred from homology"/>
<dbReference type="SUPFAM" id="SSF90123">
    <property type="entry name" value="ABC transporter transmembrane region"/>
    <property type="match status" value="2"/>
</dbReference>
<dbReference type="GO" id="GO:0016887">
    <property type="term" value="F:ATP hydrolysis activity"/>
    <property type="evidence" value="ECO:0007669"/>
    <property type="project" value="InterPro"/>
</dbReference>
<dbReference type="InterPro" id="IPR012337">
    <property type="entry name" value="RNaseH-like_sf"/>
</dbReference>
<evidence type="ECO:0000256" key="6">
    <source>
        <dbReference type="ARBA" id="ARBA00022840"/>
    </source>
</evidence>
<dbReference type="PROSITE" id="PS00211">
    <property type="entry name" value="ABC_TRANSPORTER_1"/>
    <property type="match status" value="2"/>
</dbReference>
<feature type="region of interest" description="Disordered" evidence="9">
    <location>
        <begin position="20"/>
        <end position="54"/>
    </location>
</feature>